<dbReference type="InterPro" id="IPR019734">
    <property type="entry name" value="TPR_rpt"/>
</dbReference>
<name>X0ZTZ2_9ZZZZ</name>
<dbReference type="Gene3D" id="1.25.40.10">
    <property type="entry name" value="Tetratricopeptide repeat domain"/>
    <property type="match status" value="1"/>
</dbReference>
<evidence type="ECO:0000313" key="1">
    <source>
        <dbReference type="EMBL" id="GAG51651.1"/>
    </source>
</evidence>
<proteinExistence type="predicted"/>
<dbReference type="EMBL" id="BARS01057489">
    <property type="protein sequence ID" value="GAG51651.1"/>
    <property type="molecule type" value="Genomic_DNA"/>
</dbReference>
<dbReference type="SUPFAM" id="SSF48452">
    <property type="entry name" value="TPR-like"/>
    <property type="match status" value="1"/>
</dbReference>
<dbReference type="AlphaFoldDB" id="X0ZTZ2"/>
<organism evidence="1">
    <name type="scientific">marine sediment metagenome</name>
    <dbReference type="NCBI Taxonomy" id="412755"/>
    <lineage>
        <taxon>unclassified sequences</taxon>
        <taxon>metagenomes</taxon>
        <taxon>ecological metagenomes</taxon>
    </lineage>
</organism>
<gene>
    <name evidence="1" type="ORF">S01H1_84274</name>
</gene>
<protein>
    <submittedName>
        <fullName evidence="1">Uncharacterized protein</fullName>
    </submittedName>
</protein>
<feature type="non-terminal residue" evidence="1">
    <location>
        <position position="1"/>
    </location>
</feature>
<accession>X0ZTZ2</accession>
<comment type="caution">
    <text evidence="1">The sequence shown here is derived from an EMBL/GenBank/DDBJ whole genome shotgun (WGS) entry which is preliminary data.</text>
</comment>
<reference evidence="1" key="1">
    <citation type="journal article" date="2014" name="Front. Microbiol.">
        <title>High frequency of phylogenetically diverse reductive dehalogenase-homologous genes in deep subseafloor sedimentary metagenomes.</title>
        <authorList>
            <person name="Kawai M."/>
            <person name="Futagami T."/>
            <person name="Toyoda A."/>
            <person name="Takaki Y."/>
            <person name="Nishi S."/>
            <person name="Hori S."/>
            <person name="Arai W."/>
            <person name="Tsubouchi T."/>
            <person name="Morono Y."/>
            <person name="Uchiyama I."/>
            <person name="Ito T."/>
            <person name="Fujiyama A."/>
            <person name="Inagaki F."/>
            <person name="Takami H."/>
        </authorList>
    </citation>
    <scope>NUCLEOTIDE SEQUENCE</scope>
    <source>
        <strain evidence="1">Expedition CK06-06</strain>
    </source>
</reference>
<dbReference type="PROSITE" id="PS50005">
    <property type="entry name" value="TPR"/>
    <property type="match status" value="1"/>
</dbReference>
<sequence>LNKRLRTIISKYSTKESREIRRIKEEAETLEKLRALGYIGGSSQKSSKKIYTKEDDPKQLIDLDNMSHEAINVYLQGNPQQAIEIFTGIINRRSDMGLTYSQLSFVYREVGQIDKAIETLEKGVTLNLSNNQELLAK</sequence>
<dbReference type="InterPro" id="IPR011990">
    <property type="entry name" value="TPR-like_helical_dom_sf"/>
</dbReference>